<keyword evidence="3" id="KW-0808">Transferase</keyword>
<dbReference type="Gene3D" id="3.40.50.720">
    <property type="entry name" value="NAD(P)-binding Rossmann-like Domain"/>
    <property type="match status" value="1"/>
</dbReference>
<comment type="subcellular location">
    <subcellularLocation>
        <location evidence="1">Cell membrane</location>
        <topology evidence="1">Multi-pass membrane protein</topology>
    </subcellularLocation>
</comment>
<feature type="transmembrane region" description="Helical" evidence="7">
    <location>
        <begin position="107"/>
        <end position="125"/>
    </location>
</feature>
<feature type="transmembrane region" description="Helical" evidence="7">
    <location>
        <begin position="160"/>
        <end position="179"/>
    </location>
</feature>
<evidence type="ECO:0000256" key="1">
    <source>
        <dbReference type="ARBA" id="ARBA00004651"/>
    </source>
</evidence>
<gene>
    <name evidence="9" type="ORF">BRM3_02225</name>
</gene>
<organism evidence="9 10">
    <name type="scientific">Brachybacterium huguangmaarense</name>
    <dbReference type="NCBI Taxonomy" id="1652028"/>
    <lineage>
        <taxon>Bacteria</taxon>
        <taxon>Bacillati</taxon>
        <taxon>Actinomycetota</taxon>
        <taxon>Actinomycetes</taxon>
        <taxon>Micrococcales</taxon>
        <taxon>Dermabacteraceae</taxon>
        <taxon>Brachybacterium</taxon>
    </lineage>
</organism>
<accession>A0ABY6G239</accession>
<evidence type="ECO:0000256" key="3">
    <source>
        <dbReference type="ARBA" id="ARBA00022679"/>
    </source>
</evidence>
<reference evidence="9" key="1">
    <citation type="submission" date="2022-10" db="EMBL/GenBank/DDBJ databases">
        <title>Whole-Genome Sequencing of Brachybacterium huguangmaarense BRM-3, Isolated from Betula schmidtii.</title>
        <authorList>
            <person name="Haam D."/>
        </authorList>
    </citation>
    <scope>NUCLEOTIDE SEQUENCE</scope>
    <source>
        <strain evidence="9">BRM-3</strain>
    </source>
</reference>
<sequence>MPSELAAIATAAIVAVAFSALGFIDDLLGLRASLRLRVQAIIGVVAAIVSVAVTGSSAWFIPLGALLLVGYVNAVNFMDGINGISSLHGAIVGAAFAVTGMLAGPAWLTYMGLTIGAAFIAFLPWNLRRDGFFLGDVGSYLLGGAIAITAVLAYGEGLPALLLLAPLSIYLADTGATLLRRFVHGESITSPHRTHAYQRLTDTGMPHLWSAGLVTTFTAGNAVAALGAYALNLPLWTAWIAVVALCVIYLCVPRLRGSRLATPGYDLPAAETGRPLRVDNDYHPQKWAVIGASGFVGSAVVSELQQRDLDVRAVTAPRLSLSPGCVDPASVLALATDDRVTDELSRQLEGADVVVNAAGAASPDSAADSSLYGANALLPAVIAIAAERAQVSRVIHLSSAAVQGRRPRLDDSVDVAPFSAYSHSKALGERIILAHGATATRNRLVILRATSVQGPHRPTTLRLIRLARSRAASVAAPGTNPSVVSSIDQLAATVVDLGLTHSEVPAIALQPWEGLTVRRVLEAAGGRPRVLPAWMCRGVLVLAFGAGRVTPRFAGTARRLEIMWFGQDQEPGWNQSQREGESAELLRILGREAV</sequence>
<dbReference type="EMBL" id="CP107020">
    <property type="protein sequence ID" value="UYG17272.1"/>
    <property type="molecule type" value="Genomic_DNA"/>
</dbReference>
<protein>
    <submittedName>
        <fullName evidence="9">NAD-dependent epimerase/dehydratase family protein</fullName>
    </submittedName>
</protein>
<dbReference type="PANTHER" id="PTHR22926">
    <property type="entry name" value="PHOSPHO-N-ACETYLMURAMOYL-PENTAPEPTIDE-TRANSFERASE"/>
    <property type="match status" value="1"/>
</dbReference>
<dbReference type="Pfam" id="PF00953">
    <property type="entry name" value="Glycos_transf_4"/>
    <property type="match status" value="1"/>
</dbReference>
<evidence type="ECO:0000256" key="2">
    <source>
        <dbReference type="ARBA" id="ARBA00022475"/>
    </source>
</evidence>
<feature type="domain" description="NAD-dependent epimerase/dehydratase" evidence="8">
    <location>
        <begin position="288"/>
        <end position="465"/>
    </location>
</feature>
<keyword evidence="5 7" id="KW-1133">Transmembrane helix</keyword>
<feature type="transmembrane region" description="Helical" evidence="7">
    <location>
        <begin position="236"/>
        <end position="252"/>
    </location>
</feature>
<name>A0ABY6G239_9MICO</name>
<evidence type="ECO:0000313" key="10">
    <source>
        <dbReference type="Proteomes" id="UP001164305"/>
    </source>
</evidence>
<dbReference type="Pfam" id="PF01370">
    <property type="entry name" value="Epimerase"/>
    <property type="match status" value="1"/>
</dbReference>
<keyword evidence="10" id="KW-1185">Reference proteome</keyword>
<dbReference type="InterPro" id="IPR036291">
    <property type="entry name" value="NAD(P)-bd_dom_sf"/>
</dbReference>
<evidence type="ECO:0000256" key="7">
    <source>
        <dbReference type="SAM" id="Phobius"/>
    </source>
</evidence>
<proteinExistence type="predicted"/>
<feature type="transmembrane region" description="Helical" evidence="7">
    <location>
        <begin position="132"/>
        <end position="154"/>
    </location>
</feature>
<feature type="transmembrane region" description="Helical" evidence="7">
    <location>
        <begin position="6"/>
        <end position="24"/>
    </location>
</feature>
<dbReference type="InterPro" id="IPR001509">
    <property type="entry name" value="Epimerase_deHydtase"/>
</dbReference>
<feature type="transmembrane region" description="Helical" evidence="7">
    <location>
        <begin position="59"/>
        <end position="77"/>
    </location>
</feature>
<keyword evidence="2" id="KW-1003">Cell membrane</keyword>
<feature type="transmembrane region" description="Helical" evidence="7">
    <location>
        <begin position="36"/>
        <end position="53"/>
    </location>
</feature>
<keyword evidence="4 7" id="KW-0812">Transmembrane</keyword>
<dbReference type="Proteomes" id="UP001164305">
    <property type="component" value="Chromosome"/>
</dbReference>
<feature type="transmembrane region" description="Helical" evidence="7">
    <location>
        <begin position="208"/>
        <end position="230"/>
    </location>
</feature>
<evidence type="ECO:0000256" key="4">
    <source>
        <dbReference type="ARBA" id="ARBA00022692"/>
    </source>
</evidence>
<dbReference type="InterPro" id="IPR000715">
    <property type="entry name" value="Glycosyl_transferase_4"/>
</dbReference>
<keyword evidence="6 7" id="KW-0472">Membrane</keyword>
<feature type="transmembrane region" description="Helical" evidence="7">
    <location>
        <begin position="84"/>
        <end position="101"/>
    </location>
</feature>
<evidence type="ECO:0000313" key="9">
    <source>
        <dbReference type="EMBL" id="UYG17272.1"/>
    </source>
</evidence>
<dbReference type="RefSeq" id="WP_263594481.1">
    <property type="nucleotide sequence ID" value="NZ_CP107020.1"/>
</dbReference>
<dbReference type="PANTHER" id="PTHR22926:SF3">
    <property type="entry name" value="UNDECAPRENYL-PHOSPHATE ALPHA-N-ACETYLGLUCOSAMINYL 1-PHOSPHATE TRANSFERASE"/>
    <property type="match status" value="1"/>
</dbReference>
<evidence type="ECO:0000259" key="8">
    <source>
        <dbReference type="Pfam" id="PF01370"/>
    </source>
</evidence>
<dbReference type="SUPFAM" id="SSF51735">
    <property type="entry name" value="NAD(P)-binding Rossmann-fold domains"/>
    <property type="match status" value="1"/>
</dbReference>
<evidence type="ECO:0000256" key="6">
    <source>
        <dbReference type="ARBA" id="ARBA00023136"/>
    </source>
</evidence>
<evidence type="ECO:0000256" key="5">
    <source>
        <dbReference type="ARBA" id="ARBA00022989"/>
    </source>
</evidence>